<dbReference type="InterPro" id="IPR011989">
    <property type="entry name" value="ARM-like"/>
</dbReference>
<dbReference type="AlphaFoldDB" id="A0ABD2X1I7"/>
<comment type="subcellular location">
    <subcellularLocation>
        <location evidence="1">Chromosome</location>
    </subcellularLocation>
</comment>
<dbReference type="Gene3D" id="1.25.10.10">
    <property type="entry name" value="Leucine-rich Repeat Variant"/>
    <property type="match status" value="1"/>
</dbReference>
<comment type="caution">
    <text evidence="11">The sequence shown here is derived from an EMBL/GenBank/DDBJ whole genome shotgun (WGS) entry which is preliminary data.</text>
</comment>
<dbReference type="EMBL" id="JBJJXI010000059">
    <property type="protein sequence ID" value="KAL3398654.1"/>
    <property type="molecule type" value="Genomic_DNA"/>
</dbReference>
<dbReference type="Pfam" id="PF12719">
    <property type="entry name" value="Cnd3"/>
    <property type="match status" value="1"/>
</dbReference>
<organism evidence="11 12">
    <name type="scientific">Trichogramma kaykai</name>
    <dbReference type="NCBI Taxonomy" id="54128"/>
    <lineage>
        <taxon>Eukaryota</taxon>
        <taxon>Metazoa</taxon>
        <taxon>Ecdysozoa</taxon>
        <taxon>Arthropoda</taxon>
        <taxon>Hexapoda</taxon>
        <taxon>Insecta</taxon>
        <taxon>Pterygota</taxon>
        <taxon>Neoptera</taxon>
        <taxon>Endopterygota</taxon>
        <taxon>Hymenoptera</taxon>
        <taxon>Apocrita</taxon>
        <taxon>Proctotrupomorpha</taxon>
        <taxon>Chalcidoidea</taxon>
        <taxon>Trichogrammatidae</taxon>
        <taxon>Trichogramma</taxon>
    </lineage>
</organism>
<feature type="region of interest" description="Disordered" evidence="9">
    <location>
        <begin position="924"/>
        <end position="967"/>
    </location>
</feature>
<evidence type="ECO:0000256" key="6">
    <source>
        <dbReference type="ARBA" id="ARBA00023067"/>
    </source>
</evidence>
<keyword evidence="12" id="KW-1185">Reference proteome</keyword>
<dbReference type="InterPro" id="IPR016024">
    <property type="entry name" value="ARM-type_fold"/>
</dbReference>
<keyword evidence="3" id="KW-0158">Chromosome</keyword>
<feature type="compositionally biased region" description="Basic and acidic residues" evidence="9">
    <location>
        <begin position="956"/>
        <end position="967"/>
    </location>
</feature>
<keyword evidence="6" id="KW-0226">DNA condensation</keyword>
<name>A0ABD2X1I7_9HYME</name>
<protein>
    <recommendedName>
        <fullName evidence="10">Nuclear condensin complex subunit 3 C-terminal domain-containing protein</fullName>
    </recommendedName>
</protein>
<evidence type="ECO:0000256" key="1">
    <source>
        <dbReference type="ARBA" id="ARBA00004286"/>
    </source>
</evidence>
<dbReference type="SUPFAM" id="SSF48371">
    <property type="entry name" value="ARM repeat"/>
    <property type="match status" value="1"/>
</dbReference>
<dbReference type="GO" id="GO:0051301">
    <property type="term" value="P:cell division"/>
    <property type="evidence" value="ECO:0007669"/>
    <property type="project" value="UniProtKB-KW"/>
</dbReference>
<evidence type="ECO:0000256" key="3">
    <source>
        <dbReference type="ARBA" id="ARBA00022454"/>
    </source>
</evidence>
<evidence type="ECO:0000313" key="12">
    <source>
        <dbReference type="Proteomes" id="UP001627154"/>
    </source>
</evidence>
<evidence type="ECO:0000256" key="9">
    <source>
        <dbReference type="SAM" id="MobiDB-lite"/>
    </source>
</evidence>
<feature type="coiled-coil region" evidence="8">
    <location>
        <begin position="532"/>
        <end position="559"/>
    </location>
</feature>
<evidence type="ECO:0000256" key="5">
    <source>
        <dbReference type="ARBA" id="ARBA00022776"/>
    </source>
</evidence>
<keyword evidence="5" id="KW-0498">Mitosis</keyword>
<keyword evidence="7" id="KW-0131">Cell cycle</keyword>
<dbReference type="InterPro" id="IPR025977">
    <property type="entry name" value="Cnd3_C"/>
</dbReference>
<evidence type="ECO:0000256" key="4">
    <source>
        <dbReference type="ARBA" id="ARBA00022618"/>
    </source>
</evidence>
<proteinExistence type="inferred from homology"/>
<comment type="similarity">
    <text evidence="2">Belongs to the CND3 (condensin subunit 3) family.</text>
</comment>
<feature type="domain" description="Nuclear condensin complex subunit 3 C-terminal" evidence="10">
    <location>
        <begin position="576"/>
        <end position="878"/>
    </location>
</feature>
<dbReference type="GO" id="GO:0030261">
    <property type="term" value="P:chromosome condensation"/>
    <property type="evidence" value="ECO:0007669"/>
    <property type="project" value="UniProtKB-KW"/>
</dbReference>
<dbReference type="InterPro" id="IPR027165">
    <property type="entry name" value="CND3"/>
</dbReference>
<gene>
    <name evidence="11" type="ORF">TKK_007788</name>
</gene>
<accession>A0ABD2X1I7</accession>
<keyword evidence="8" id="KW-0175">Coiled coil</keyword>
<keyword evidence="4" id="KW-0132">Cell division</keyword>
<feature type="compositionally biased region" description="Polar residues" evidence="9">
    <location>
        <begin position="932"/>
        <end position="941"/>
    </location>
</feature>
<evidence type="ECO:0000256" key="8">
    <source>
        <dbReference type="SAM" id="Coils"/>
    </source>
</evidence>
<dbReference type="Proteomes" id="UP001627154">
    <property type="component" value="Unassembled WGS sequence"/>
</dbReference>
<evidence type="ECO:0000313" key="11">
    <source>
        <dbReference type="EMBL" id="KAL3398654.1"/>
    </source>
</evidence>
<dbReference type="GO" id="GO:0005694">
    <property type="term" value="C:chromosome"/>
    <property type="evidence" value="ECO:0007669"/>
    <property type="project" value="UniProtKB-SubCell"/>
</dbReference>
<evidence type="ECO:0000256" key="7">
    <source>
        <dbReference type="ARBA" id="ARBA00023306"/>
    </source>
</evidence>
<reference evidence="11 12" key="1">
    <citation type="journal article" date="2024" name="bioRxiv">
        <title>A reference genome for Trichogramma kaykai: A tiny desert-dwelling parasitoid wasp with competing sex-ratio distorters.</title>
        <authorList>
            <person name="Culotta J."/>
            <person name="Lindsey A.R."/>
        </authorList>
    </citation>
    <scope>NUCLEOTIDE SEQUENCE [LARGE SCALE GENOMIC DNA]</scope>
    <source>
        <strain evidence="11 12">KSX58</strain>
    </source>
</reference>
<sequence>MPVGRDAEKISEVFAAVQYNRTGHPNFMKKLKKYYDKMDLDDFVSEFISNLQIPLTYIEKHAHVENTLQFAAKFIIGLQPPINDENEDEYEEMCPFLQSIFEFLLSHHGSKEVAIRYRVCYFLNMLLDTMGENASIDDDLCNRILQNMMERILDKSPKVRAQAAIALYRLQEPTNKNCPVINVYLFHLAKDPSAEVRRVILAKMAKNKTTLYAAIKRTMDVNDSVRKMAYLFISRITVKSLTISQREKLLNNGLQDTSEIIRKCVREILIPSWLRYYDKNYLNLLKAIDAEHAADTAILALDCLFKYGINFFINSYKFINGKIKIIFFRNAEIGTLIEQLPIDDTKFVPIDKISSEVVLYWRCLAEFLKKENLTDEFERIMPELSPFCAYIKTYMKSIDDKQSNTYEVITQQFILLQLFEMVKIYDLADEMGRRTLRELILETLQTNYCTEKITECIVQYFETVVPDVNSRVSSLVEVISEIRMPTKINVMVPMSEDERHERKMKRAKLGMQLLEMEDKEYSAIQEKNYALAQEICQNIKVLREEIENLSKEAEVVDLQPSQNVCEEKSDPETMVHCLTIMYSMMQSKTITSLSPTLRTLMDSIALPFMAIQHNNEYVIRLALKCVGLCSLIDKELAKKYFMLYFVYISESNSEEVWVAAAEVIFDLLLKYGFEHFNIAAQEEEDSTTSKKGKAVRLFSEQEEDINVNDKEISCDNGNVNNVLKALMALLDSQLKKLQSVATEGLCKLILHKRISSHSLITQLLILWHNPIAKENTFLSQCLCTFFKLYIEKVPESQSILEEAYLPTLKSLVNAPDLSILQEIDPLRVSEVIINLTCYGISNTYSIHNQLTYTILCEILKIDSEVPIDILVKSLKMLDVHLDGENLKNDVLKALDDVEEKLDNSGEKRLLKYIYEFRNKVNTPGVNVHETSDNSGNLSNPENAEVVEIADENMDQQEEKSDESMKEA</sequence>
<evidence type="ECO:0000259" key="10">
    <source>
        <dbReference type="Pfam" id="PF12719"/>
    </source>
</evidence>
<evidence type="ECO:0000256" key="2">
    <source>
        <dbReference type="ARBA" id="ARBA00006533"/>
    </source>
</evidence>
<dbReference type="PANTHER" id="PTHR14418:SF5">
    <property type="entry name" value="CONDENSIN COMPLEX SUBUNIT 3"/>
    <property type="match status" value="1"/>
</dbReference>
<dbReference type="PANTHER" id="PTHR14418">
    <property type="entry name" value="CONDENSIN COMPLEX SUBUNIT 3-RELATED"/>
    <property type="match status" value="1"/>
</dbReference>